<proteinExistence type="predicted"/>
<gene>
    <name evidence="1" type="primary">Hypp4624</name>
    <name evidence="1" type="ORF">BLAG_LOCUS23379</name>
</gene>
<dbReference type="PANTHER" id="PTHR32037">
    <property type="entry name" value="TUMOR NECROSIS FACTOR RECEPTOR SUPERFAMILY MEMBER 12A"/>
    <property type="match status" value="1"/>
</dbReference>
<accession>A0A8K0AAV8</accession>
<dbReference type="PANTHER" id="PTHR32037:SF2">
    <property type="entry name" value="TUMOR NECROSIS FACTOR RECEPTOR SUPERFAMILY MEMBER 12A"/>
    <property type="match status" value="1"/>
</dbReference>
<dbReference type="OrthoDB" id="10359569at2759"/>
<dbReference type="Proteomes" id="UP000838412">
    <property type="component" value="Chromosome 8"/>
</dbReference>
<name>A0A8K0AAV8_BRALA</name>
<dbReference type="GO" id="GO:0005886">
    <property type="term" value="C:plasma membrane"/>
    <property type="evidence" value="ECO:0007669"/>
    <property type="project" value="InterPro"/>
</dbReference>
<dbReference type="InterPro" id="IPR022316">
    <property type="entry name" value="TNFR_12"/>
</dbReference>
<protein>
    <submittedName>
        <fullName evidence="1">Hypp4624 protein</fullName>
    </submittedName>
</protein>
<sequence length="137" mass="14718">MTTLNPILTAVAFEVVFKMATTSTTPALPICPSGYGWDSQLEDCLPYSLCDTAPDTSICSDLSRSAGYGWNQYLEDCQACCVCDEAPNTSICPYCHTAGDKELKTGIQETPKTGIQETADGEMSSGNEEVLDRVTVI</sequence>
<dbReference type="GO" id="GO:0043065">
    <property type="term" value="P:positive regulation of apoptotic process"/>
    <property type="evidence" value="ECO:0007669"/>
    <property type="project" value="InterPro"/>
</dbReference>
<dbReference type="Gene3D" id="4.10.400.20">
    <property type="match status" value="2"/>
</dbReference>
<keyword evidence="2" id="KW-1185">Reference proteome</keyword>
<dbReference type="AlphaFoldDB" id="A0A8K0AAV8"/>
<dbReference type="FunFam" id="4.10.400.20:FF:000002">
    <property type="entry name" value="Uncharacterized protein"/>
    <property type="match status" value="1"/>
</dbReference>
<reference evidence="1" key="1">
    <citation type="submission" date="2022-01" db="EMBL/GenBank/DDBJ databases">
        <authorList>
            <person name="Braso-Vives M."/>
        </authorList>
    </citation>
    <scope>NUCLEOTIDE SEQUENCE</scope>
</reference>
<evidence type="ECO:0000313" key="1">
    <source>
        <dbReference type="EMBL" id="CAH1271308.1"/>
    </source>
</evidence>
<dbReference type="EMBL" id="OV696693">
    <property type="protein sequence ID" value="CAH1271308.1"/>
    <property type="molecule type" value="Genomic_DNA"/>
</dbReference>
<organism evidence="1 2">
    <name type="scientific">Branchiostoma lanceolatum</name>
    <name type="common">Common lancelet</name>
    <name type="synonym">Amphioxus lanceolatum</name>
    <dbReference type="NCBI Taxonomy" id="7740"/>
    <lineage>
        <taxon>Eukaryota</taxon>
        <taxon>Metazoa</taxon>
        <taxon>Chordata</taxon>
        <taxon>Cephalochordata</taxon>
        <taxon>Leptocardii</taxon>
        <taxon>Amphioxiformes</taxon>
        <taxon>Branchiostomatidae</taxon>
        <taxon>Branchiostoma</taxon>
    </lineage>
</organism>
<evidence type="ECO:0000313" key="2">
    <source>
        <dbReference type="Proteomes" id="UP000838412"/>
    </source>
</evidence>